<dbReference type="AlphaFoldDB" id="A0A139AHZ6"/>
<name>A0A139AHZ6_GONPJ</name>
<evidence type="ECO:0000313" key="2">
    <source>
        <dbReference type="Proteomes" id="UP000070544"/>
    </source>
</evidence>
<accession>A0A139AHZ6</accession>
<gene>
    <name evidence="1" type="ORF">M427DRAFT_43543</name>
</gene>
<sequence>MAGGGKMTIWNVKARELQGKTDDTPASNGQVEISAQRGAVTLSHPERWADVRVRCPLQPKVEIVRLLLAYGASVTNVELKFGRSSLNPEFFRLLESHQRNPIPRRIPASTAPSPLELGDSALVTKSKDLANQLAFVEMEVRKKELQNQAT</sequence>
<dbReference type="EMBL" id="KQ965752">
    <property type="protein sequence ID" value="KXS16451.1"/>
    <property type="molecule type" value="Genomic_DNA"/>
</dbReference>
<reference evidence="1 2" key="1">
    <citation type="journal article" date="2015" name="Genome Biol. Evol.">
        <title>Phylogenomic analyses indicate that early fungi evolved digesting cell walls of algal ancestors of land plants.</title>
        <authorList>
            <person name="Chang Y."/>
            <person name="Wang S."/>
            <person name="Sekimoto S."/>
            <person name="Aerts A.L."/>
            <person name="Choi C."/>
            <person name="Clum A."/>
            <person name="LaButti K.M."/>
            <person name="Lindquist E.A."/>
            <person name="Yee Ngan C."/>
            <person name="Ohm R.A."/>
            <person name="Salamov A.A."/>
            <person name="Grigoriev I.V."/>
            <person name="Spatafora J.W."/>
            <person name="Berbee M.L."/>
        </authorList>
    </citation>
    <scope>NUCLEOTIDE SEQUENCE [LARGE SCALE GENOMIC DNA]</scope>
    <source>
        <strain evidence="1 2">JEL478</strain>
    </source>
</reference>
<dbReference type="OrthoDB" id="2179501at2759"/>
<organism evidence="1 2">
    <name type="scientific">Gonapodya prolifera (strain JEL478)</name>
    <name type="common">Monoblepharis prolifera</name>
    <dbReference type="NCBI Taxonomy" id="1344416"/>
    <lineage>
        <taxon>Eukaryota</taxon>
        <taxon>Fungi</taxon>
        <taxon>Fungi incertae sedis</taxon>
        <taxon>Chytridiomycota</taxon>
        <taxon>Chytridiomycota incertae sedis</taxon>
        <taxon>Monoblepharidomycetes</taxon>
        <taxon>Monoblepharidales</taxon>
        <taxon>Gonapodyaceae</taxon>
        <taxon>Gonapodya</taxon>
    </lineage>
</organism>
<dbReference type="Proteomes" id="UP000070544">
    <property type="component" value="Unassembled WGS sequence"/>
</dbReference>
<evidence type="ECO:0000313" key="1">
    <source>
        <dbReference type="EMBL" id="KXS16451.1"/>
    </source>
</evidence>
<protein>
    <submittedName>
        <fullName evidence="1">Uncharacterized protein</fullName>
    </submittedName>
</protein>
<proteinExistence type="predicted"/>
<keyword evidence="2" id="KW-1185">Reference proteome</keyword>